<keyword evidence="6" id="KW-1185">Reference proteome</keyword>
<reference evidence="5 6" key="1">
    <citation type="submission" date="2014-08" db="EMBL/GenBank/DDBJ databases">
        <title>Complete genome sequence of Corynebacterium flavescens OJ8(T)(=DSM 20296(T)), isolated from cheese.</title>
        <authorList>
            <person name="Ruckert C."/>
            <person name="Albersmeier A."/>
            <person name="Winkler A."/>
            <person name="Kalinowski J."/>
        </authorList>
    </citation>
    <scope>NUCLEOTIDE SEQUENCE [LARGE SCALE GENOMIC DNA]</scope>
    <source>
        <strain evidence="5 6">OJ8</strain>
    </source>
</reference>
<gene>
    <name evidence="5" type="ORF">CFLV_11950</name>
</gene>
<dbReference type="EMBL" id="CP009246">
    <property type="protein sequence ID" value="APT87792.1"/>
    <property type="molecule type" value="Genomic_DNA"/>
</dbReference>
<feature type="domain" description="Phospholipid/glycerol acyltransferase" evidence="4">
    <location>
        <begin position="30"/>
        <end position="144"/>
    </location>
</feature>
<evidence type="ECO:0000313" key="5">
    <source>
        <dbReference type="EMBL" id="APT87792.1"/>
    </source>
</evidence>
<sequence length="610" mass="66562">MVRAAKGVTVAQGLQMRVSGEENIPATGGAVLVLNHTGYMDFVLGGFLPRLRHRLVRYLAKSEIFAKPGVGFLMRLMGHISVDRIDGSRSLQAAVDAAKAGEIVGVFAEGTISRSFEIRAMRNGAVRIAFEAGVPVIPQVIFGSQRLWTKGHKRHLGRTNTPILIHALEPFYPTGDFEADTTEIRRRMQAELEKMWQEYEDEFGPMPAGEYWVPARKGGGAPSLAQTESQDKAIESERYRVRRLSDDLTGLKDRVRDISLSLADVTKSKIHMNSPAKKQDTENATPNDITAWVHDNLNAVLEEASRGLGEGKERIAEVLEQLKSDVADAQEKLAASSKEIYLGSRVEQVLVGAAAQSRVIMSRLPNRVKADYSQVPKVVIADEEAFVYEDGAISARLRKLFAALVDDLEHLVLVSEGARSHRCDELPQDLWFIENNGALIRHGEDIVDSHPLAEETVLAVEQALGDEAGIDWQHLASADAAGVLSGSVELLPEQIREALGDELAEELSITQYGEGSIITSHAATRANAAHTVLDALGIDPAAEGSQEVLAFLSQHGDEGLSWLNSVALESAPVEVLRDARSVTYTADKDGAAEVLDIIVRQRELRAEESN</sequence>
<dbReference type="SUPFAM" id="SSF69593">
    <property type="entry name" value="Glycerol-3-phosphate (1)-acyltransferase"/>
    <property type="match status" value="1"/>
</dbReference>
<dbReference type="KEGG" id="cfc:CFLV_11950"/>
<dbReference type="STRING" id="28028.CFLV_11950"/>
<name>A0A1L7CPK9_CORFL</name>
<dbReference type="PANTHER" id="PTHR10434">
    <property type="entry name" value="1-ACYL-SN-GLYCEROL-3-PHOSPHATE ACYLTRANSFERASE"/>
    <property type="match status" value="1"/>
</dbReference>
<accession>A0A1L7CPK9</accession>
<dbReference type="AlphaFoldDB" id="A0A1L7CPK9"/>
<dbReference type="InterPro" id="IPR002123">
    <property type="entry name" value="Plipid/glycerol_acylTrfase"/>
</dbReference>
<evidence type="ECO:0000256" key="3">
    <source>
        <dbReference type="SAM" id="Coils"/>
    </source>
</evidence>
<evidence type="ECO:0000256" key="2">
    <source>
        <dbReference type="ARBA" id="ARBA00023315"/>
    </source>
</evidence>
<dbReference type="SMART" id="SM00563">
    <property type="entry name" value="PlsC"/>
    <property type="match status" value="1"/>
</dbReference>
<organism evidence="5 6">
    <name type="scientific">Corynebacterium flavescens</name>
    <dbReference type="NCBI Taxonomy" id="28028"/>
    <lineage>
        <taxon>Bacteria</taxon>
        <taxon>Bacillati</taxon>
        <taxon>Actinomycetota</taxon>
        <taxon>Actinomycetes</taxon>
        <taxon>Mycobacteriales</taxon>
        <taxon>Corynebacteriaceae</taxon>
        <taxon>Corynebacterium</taxon>
    </lineage>
</organism>
<dbReference type="PANTHER" id="PTHR10434:SF55">
    <property type="entry name" value="POSSIBLE ACYLTRANSFERASE"/>
    <property type="match status" value="1"/>
</dbReference>
<evidence type="ECO:0000259" key="4">
    <source>
        <dbReference type="SMART" id="SM00563"/>
    </source>
</evidence>
<evidence type="ECO:0000256" key="1">
    <source>
        <dbReference type="ARBA" id="ARBA00022679"/>
    </source>
</evidence>
<dbReference type="Pfam" id="PF01553">
    <property type="entry name" value="Acyltransferase"/>
    <property type="match status" value="1"/>
</dbReference>
<dbReference type="CDD" id="cd07989">
    <property type="entry name" value="LPLAT_AGPAT-like"/>
    <property type="match status" value="1"/>
</dbReference>
<evidence type="ECO:0000313" key="6">
    <source>
        <dbReference type="Proteomes" id="UP000185479"/>
    </source>
</evidence>
<dbReference type="GO" id="GO:0005886">
    <property type="term" value="C:plasma membrane"/>
    <property type="evidence" value="ECO:0007669"/>
    <property type="project" value="TreeGrafter"/>
</dbReference>
<keyword evidence="3" id="KW-0175">Coiled coil</keyword>
<feature type="coiled-coil region" evidence="3">
    <location>
        <begin position="312"/>
        <end position="339"/>
    </location>
</feature>
<dbReference type="GO" id="GO:0003841">
    <property type="term" value="F:1-acylglycerol-3-phosphate O-acyltransferase activity"/>
    <property type="evidence" value="ECO:0007669"/>
    <property type="project" value="TreeGrafter"/>
</dbReference>
<dbReference type="Proteomes" id="UP000185479">
    <property type="component" value="Chromosome"/>
</dbReference>
<keyword evidence="1" id="KW-0808">Transferase</keyword>
<dbReference type="GO" id="GO:0006654">
    <property type="term" value="P:phosphatidic acid biosynthetic process"/>
    <property type="evidence" value="ECO:0007669"/>
    <property type="project" value="TreeGrafter"/>
</dbReference>
<proteinExistence type="predicted"/>
<keyword evidence="2" id="KW-0012">Acyltransferase</keyword>
<protein>
    <recommendedName>
        <fullName evidence="4">Phospholipid/glycerol acyltransferase domain-containing protein</fullName>
    </recommendedName>
</protein>